<dbReference type="OrthoDB" id="1933107at2759"/>
<feature type="compositionally biased region" description="Low complexity" evidence="6">
    <location>
        <begin position="1457"/>
        <end position="1466"/>
    </location>
</feature>
<feature type="region of interest" description="Disordered" evidence="6">
    <location>
        <begin position="1451"/>
        <end position="1470"/>
    </location>
</feature>
<evidence type="ECO:0000313" key="14">
    <source>
        <dbReference type="Proteomes" id="UP001149090"/>
    </source>
</evidence>
<dbReference type="GO" id="GO:0000288">
    <property type="term" value="P:nuclear-transcribed mRNA catabolic process, deadenylation-dependent decay"/>
    <property type="evidence" value="ECO:0007669"/>
    <property type="project" value="TreeGrafter"/>
</dbReference>
<feature type="compositionally biased region" description="Polar residues" evidence="6">
    <location>
        <begin position="1841"/>
        <end position="1850"/>
    </location>
</feature>
<dbReference type="Pfam" id="PF04054">
    <property type="entry name" value="Not1"/>
    <property type="match status" value="1"/>
</dbReference>
<keyword evidence="5" id="KW-0539">Nucleus</keyword>
<dbReference type="Pfam" id="PF04511">
    <property type="entry name" value="DER1"/>
    <property type="match status" value="1"/>
</dbReference>
<organism evidence="13 14">
    <name type="scientific">Anaeramoeba ignava</name>
    <name type="common">Anaerobic marine amoeba</name>
    <dbReference type="NCBI Taxonomy" id="1746090"/>
    <lineage>
        <taxon>Eukaryota</taxon>
        <taxon>Metamonada</taxon>
        <taxon>Anaeramoebidae</taxon>
        <taxon>Anaeramoeba</taxon>
    </lineage>
</organism>
<dbReference type="GO" id="GO:0017148">
    <property type="term" value="P:negative regulation of translation"/>
    <property type="evidence" value="ECO:0007669"/>
    <property type="project" value="InterPro"/>
</dbReference>
<feature type="transmembrane region" description="Helical" evidence="7">
    <location>
        <begin position="93"/>
        <end position="113"/>
    </location>
</feature>
<feature type="region of interest" description="Disordered" evidence="6">
    <location>
        <begin position="889"/>
        <end position="922"/>
    </location>
</feature>
<dbReference type="Gene3D" id="1.25.40.790">
    <property type="match status" value="1"/>
</dbReference>
<evidence type="ECO:0000256" key="7">
    <source>
        <dbReference type="SAM" id="Phobius"/>
    </source>
</evidence>
<feature type="compositionally biased region" description="Low complexity" evidence="6">
    <location>
        <begin position="889"/>
        <end position="903"/>
    </location>
</feature>
<dbReference type="Pfam" id="PF12842">
    <property type="entry name" value="DUF3819"/>
    <property type="match status" value="1"/>
</dbReference>
<dbReference type="PANTHER" id="PTHR13162:SF8">
    <property type="entry name" value="CCR4-NOT TRANSCRIPTION COMPLEX SUBUNIT 1"/>
    <property type="match status" value="1"/>
</dbReference>
<feature type="transmembrane region" description="Helical" evidence="7">
    <location>
        <begin position="18"/>
        <end position="36"/>
    </location>
</feature>
<feature type="compositionally biased region" description="Low complexity" evidence="6">
    <location>
        <begin position="1812"/>
        <end position="1825"/>
    </location>
</feature>
<feature type="compositionally biased region" description="Basic and acidic residues" evidence="6">
    <location>
        <begin position="1826"/>
        <end position="1839"/>
    </location>
</feature>
<keyword evidence="7" id="KW-0472">Membrane</keyword>
<feature type="domain" description="CCR4-NOT transcription complex subunit 1 CAF1-binding" evidence="10">
    <location>
        <begin position="925"/>
        <end position="1136"/>
    </location>
</feature>
<dbReference type="GO" id="GO:0000932">
    <property type="term" value="C:P-body"/>
    <property type="evidence" value="ECO:0007669"/>
    <property type="project" value="TreeGrafter"/>
</dbReference>
<dbReference type="Gene3D" id="1.25.40.840">
    <property type="entry name" value="CCR4-NOT transcription complex subunit 1 TTP binding domain"/>
    <property type="match status" value="1"/>
</dbReference>
<dbReference type="PANTHER" id="PTHR13162">
    <property type="entry name" value="CCR4-NOT TRANSCRIPTION COMPLEX"/>
    <property type="match status" value="1"/>
</dbReference>
<feature type="compositionally biased region" description="Polar residues" evidence="6">
    <location>
        <begin position="904"/>
        <end position="922"/>
    </location>
</feature>
<keyword evidence="7" id="KW-0812">Transmembrane</keyword>
<dbReference type="Pfam" id="PF16417">
    <property type="entry name" value="CNOT1_TTP_bind"/>
    <property type="match status" value="1"/>
</dbReference>
<evidence type="ECO:0000259" key="12">
    <source>
        <dbReference type="Pfam" id="PF16418"/>
    </source>
</evidence>
<dbReference type="InterPro" id="IPR032193">
    <property type="entry name" value="CNOT1_TTP_bind"/>
</dbReference>
<keyword evidence="2" id="KW-0678">Repressor</keyword>
<keyword evidence="4" id="KW-0804">Transcription</keyword>
<dbReference type="EMBL" id="JAPDFW010000092">
    <property type="protein sequence ID" value="KAJ5070934.1"/>
    <property type="molecule type" value="Genomic_DNA"/>
</dbReference>
<gene>
    <name evidence="13" type="ORF">M0811_01915</name>
</gene>
<reference evidence="13" key="1">
    <citation type="submission" date="2022-10" db="EMBL/GenBank/DDBJ databases">
        <title>Novel sulphate-reducing endosymbionts in the free-living metamonad Anaeramoeba.</title>
        <authorList>
            <person name="Jerlstrom-Hultqvist J."/>
            <person name="Cepicka I."/>
            <person name="Gallot-Lavallee L."/>
            <person name="Salas-Leiva D."/>
            <person name="Curtis B.A."/>
            <person name="Zahonova K."/>
            <person name="Pipaliya S."/>
            <person name="Dacks J."/>
            <person name="Roger A.J."/>
        </authorList>
    </citation>
    <scope>NUCLEOTIDE SEQUENCE</scope>
    <source>
        <strain evidence="13">BMAN</strain>
    </source>
</reference>
<dbReference type="GO" id="GO:0030015">
    <property type="term" value="C:CCR4-NOT core complex"/>
    <property type="evidence" value="ECO:0007669"/>
    <property type="project" value="InterPro"/>
</dbReference>
<keyword evidence="14" id="KW-1185">Reference proteome</keyword>
<dbReference type="Pfam" id="PF16418">
    <property type="entry name" value="CNOT1_HEAT"/>
    <property type="match status" value="1"/>
</dbReference>
<feature type="region of interest" description="Disordered" evidence="6">
    <location>
        <begin position="1803"/>
        <end position="1884"/>
    </location>
</feature>
<feature type="domain" description="CCR4-Not complex component Not1 C-terminal" evidence="8">
    <location>
        <begin position="1958"/>
        <end position="2309"/>
    </location>
</feature>
<dbReference type="InterPro" id="IPR040398">
    <property type="entry name" value="Not1"/>
</dbReference>
<sequence length="2318" mass="271166">MGNFGFNFWNTTPVISKYWMVISLLTTFGSYFGFFTRLDLFYNPYFIFQKHQFWRLFTPFFFFGDLENLFFLKFFLNFLFIFRAEESFLNRPYDFLFMLIFGGIILLLVELYGNEALVHIYKFLVEIILKNIQKNSDDKFPSQISLFKSLLHYFHKSTQLLIIFTSFFEKYLVENKEMIIGFLNKFMKLSNLENENQILFALSFAESGHEDVSKEGISFFEKNFSEAFAKCQEKLEFNILHDLLILFTQKNLSKQKQELLIFLEQKSKDFPQYETLLFSETNQISFQTKMEEDNIGDLMKSIDETLTLFSVATNMKFPKALLDGSFAQVLSFFPNLSALDIAQTILEISKQYSHVKQSNTQNQESNENKNREIEEIIQIFNKNYTDLNWEQVIYNLDFPEFRIPDPECFEFMINFFAKATSKPFPIAFALKKWGNPLAQISFLEFASNAPPHLIDFSMSKVFQPLKDSLTIPKQAGRHHQAWLSLTFVELLLDLSQYDPQKVEYIFQVGTQSYAELVFQAIIQVPWNNVFAQTLARKLSLISLFSLFEIFPKFSRLIEMLWQRDIKFVIDSINLFWRRKPETISRLFDILMKLQGLLLALDSQKWDFVLEFASLASSRECINLDIWIKNKMQTEGEIFVEECFNFLDRKYSLMEQISENPEKKHLGTILSANSIIAFFHLLYYLPISNFGDDNLKKKIEKLFNKFYELVPKLKLFEKPFPDESNFSPQVEAQTNSLFENIYNKTIKPQDAIILLKKWKDSSSKEEQKVYECFIQNIFQEYLNLEKYPEENLQINADLFGLLIQNDALPDHLMENAIKLILDAIRHHNTTNIHKFGILSLNKFKNRISEWTNIAEIILQDSQFSQLYPAISAEISGYLIQKQQPQEVQQVQQVQQQNMQSMQPQDNTNKTSPNQFQNHGQNQNISQSENMREINFLVNILDQGNLPNKAFELKENFNSIDVINYARIISTSASFAPPQKHLLYINLIDRLGNADFANNVILVVFYDIGSIIHSENLQQKRDIQTRLNNLGSFLGLLTLSKNKPILRKYLDIKHLLIDSLRMGMLHIVVPFIVSILFSCANSKVFHTKNPWLVPLLSILAYIHNYPKVLSGIKRRIEDLFMILRVDISSLPTMKSQEEMQASDLEKNTEFNMMMDQGKFLMYPKLSFPNDSNTNNDVTNELAIEDDDYIFQFSKYLQVPENYPLYTKYPNFRKFIFGLLSHIFMRLKNDVLEQSIEIATKTAYHLVTKDFANEPDINKMKTAAHLMVANLAVNLTIFGEKQLSNDFDEFAGVQFSRFFMNKDVQNEAKEIEAFIRQVWFTNKQILFSLAESISSSSAQSHIDEVLERDYFPRYQARENNFYGGGGDVRNDTKNPFTQNLIEELFPKSGILPWQLNIYSSFANFRETERLDRDEALGQNENENYIKISQQDFLEFFQKWIVFLQNIVENANKKQEEEVSNKNSNENNQNQDEDDLEISETIKKLISEFIKMLRNCEEIPQVSFIVCKELIVNIRELSKNLERQSSLLLFQTFVYVLGQTNEIFTKYFDSQIKKMPNIAVSIRRNLLTTEITSHVIQDVIVVDPKKDNEVRVNAALDLGLIYSLFKESLLDLEPFADVMVILMNIPENAKEREFYQFLFYDCEKRQNIEQISDLKNATKQSITKLLEQQKQLESQQNKQNINQAALILSEDTLGFLDQILKIADQLESILISKGILPTRHGHNDQENDSGFDSKARDDQAVLRQSFLQVFQEWHEMIITGTISEKMDGFVKKLQSVVIKYHSQFFTVLTNACVNLCLSTLQNSADETQTSTEDSANTTTQNTTNPNNTDTKPDSEKISMEKTKKNINQNGNTNEKNQEDQINEQKISETETETETEPQTQENPAVPEPDYTSIVEYSLMLFVLVSKYKDSLNPEYNVVVLRQILHSIVESLLSDFRENRENFHSGPYHILLSELLGRVTDEETLQKHSFLVLREFYDAFIEIEPEKVPTFIFSWIELISNIHFMGKLLIYDTEHSMQMVHDLLQRFLKFIQPFLRDVKLDHSVRLLYKALLRIFLFLLKIFPDFLSRYYFSFCDSIPLNCIQLRNLVLYATPHGVEIPPLNRPDLRIDQLPEMFKEPQILSQYNRELKASGLAEHLENYLTTGDPQFLSLLKNGILTKTSNFDNSNNNSNNNFQSTKYNIKLINSLVLYLGVYIISMRTSIRIEQPETIFYQLAKDLDSEGRYIFFNAIANQLRFPNNHTYFFSNIFLFLISDSDDVSIKEQITRVLFERVIVHGPHPFGLLLTFFELIRNERYEFFQSDFINNYPEIYRLIQFFKNWEGDI</sequence>
<evidence type="ECO:0000259" key="10">
    <source>
        <dbReference type="Pfam" id="PF16415"/>
    </source>
</evidence>
<evidence type="ECO:0000259" key="9">
    <source>
        <dbReference type="Pfam" id="PF12842"/>
    </source>
</evidence>
<evidence type="ECO:0000256" key="6">
    <source>
        <dbReference type="SAM" id="MobiDB-lite"/>
    </source>
</evidence>
<comment type="subcellular location">
    <subcellularLocation>
        <location evidence="1">Nucleus</location>
    </subcellularLocation>
</comment>
<proteinExistence type="predicted"/>
<evidence type="ECO:0000256" key="2">
    <source>
        <dbReference type="ARBA" id="ARBA00022491"/>
    </source>
</evidence>
<dbReference type="InterPro" id="IPR032194">
    <property type="entry name" value="CNOT1_HEAT"/>
</dbReference>
<feature type="domain" description="CCR4-NOT transcription complex subunit 1 TTP binding" evidence="11">
    <location>
        <begin position="722"/>
        <end position="883"/>
    </location>
</feature>
<accession>A0A9Q0R9Q0</accession>
<evidence type="ECO:0000256" key="3">
    <source>
        <dbReference type="ARBA" id="ARBA00023015"/>
    </source>
</evidence>
<feature type="domain" description="CCR4-NOT transcription complex subunit 1 HEAT repeat" evidence="12">
    <location>
        <begin position="546"/>
        <end position="670"/>
    </location>
</feature>
<evidence type="ECO:0000313" key="13">
    <source>
        <dbReference type="EMBL" id="KAJ5070934.1"/>
    </source>
</evidence>
<dbReference type="GO" id="GO:0005634">
    <property type="term" value="C:nucleus"/>
    <property type="evidence" value="ECO:0007669"/>
    <property type="project" value="UniProtKB-SubCell"/>
</dbReference>
<keyword evidence="3" id="KW-0805">Transcription regulation</keyword>
<feature type="transmembrane region" description="Helical" evidence="7">
    <location>
        <begin position="56"/>
        <end position="81"/>
    </location>
</feature>
<dbReference type="Pfam" id="PF16415">
    <property type="entry name" value="CNOT1_CAF1_bind"/>
    <property type="match status" value="1"/>
</dbReference>
<protein>
    <submittedName>
        <fullName evidence="13">Ccr4-not transcription complex</fullName>
    </submittedName>
</protein>
<evidence type="ECO:0000259" key="8">
    <source>
        <dbReference type="Pfam" id="PF04054"/>
    </source>
</evidence>
<feature type="domain" description="CCR4-NOT transcription complex subunit 1" evidence="9">
    <location>
        <begin position="1226"/>
        <end position="1354"/>
    </location>
</feature>
<dbReference type="GO" id="GO:0060090">
    <property type="term" value="F:molecular adaptor activity"/>
    <property type="evidence" value="ECO:0007669"/>
    <property type="project" value="TreeGrafter"/>
</dbReference>
<evidence type="ECO:0000256" key="1">
    <source>
        <dbReference type="ARBA" id="ARBA00004123"/>
    </source>
</evidence>
<dbReference type="OMA" id="IDEYHCY"/>
<dbReference type="InterPro" id="IPR007196">
    <property type="entry name" value="CCR4-Not_Not1_C"/>
</dbReference>
<evidence type="ECO:0000256" key="5">
    <source>
        <dbReference type="ARBA" id="ARBA00023242"/>
    </source>
</evidence>
<dbReference type="InterPro" id="IPR007599">
    <property type="entry name" value="DER1"/>
</dbReference>
<comment type="caution">
    <text evidence="13">The sequence shown here is derived from an EMBL/GenBank/DDBJ whole genome shotgun (WGS) entry which is preliminary data.</text>
</comment>
<name>A0A9Q0R9Q0_ANAIG</name>
<dbReference type="Proteomes" id="UP001149090">
    <property type="component" value="Unassembled WGS sequence"/>
</dbReference>
<dbReference type="InterPro" id="IPR024557">
    <property type="entry name" value="CNOT1_dom_4"/>
</dbReference>
<dbReference type="Gene3D" id="1.25.40.800">
    <property type="match status" value="1"/>
</dbReference>
<dbReference type="Gene3D" id="1.25.40.180">
    <property type="match status" value="1"/>
</dbReference>
<evidence type="ECO:0000259" key="11">
    <source>
        <dbReference type="Pfam" id="PF16417"/>
    </source>
</evidence>
<dbReference type="InterPro" id="IPR032191">
    <property type="entry name" value="CNOT1_CAF1_bind"/>
</dbReference>
<keyword evidence="7" id="KW-1133">Transmembrane helix</keyword>
<dbReference type="InterPro" id="IPR038535">
    <property type="entry name" value="CNOT1_TTP_bind_sf"/>
</dbReference>
<evidence type="ECO:0000256" key="4">
    <source>
        <dbReference type="ARBA" id="ARBA00023163"/>
    </source>
</evidence>